<name>A0ABU3GQ76_9SPHI</name>
<dbReference type="RefSeq" id="WP_311947947.1">
    <property type="nucleotide sequence ID" value="NZ_JAVLVU010000001.1"/>
</dbReference>
<accession>A0ABU3GQ76</accession>
<evidence type="ECO:0000313" key="2">
    <source>
        <dbReference type="Proteomes" id="UP001258315"/>
    </source>
</evidence>
<proteinExistence type="predicted"/>
<dbReference type="Proteomes" id="UP001258315">
    <property type="component" value="Unassembled WGS sequence"/>
</dbReference>
<gene>
    <name evidence="1" type="ORF">QE417_001012</name>
</gene>
<sequence>MGQLLRINFENKDYTFKLLSTLPNDRKVNELELLVAGEQQVIERNADKWSFKDNTDAEFNRLADAIGKAITLRFRII</sequence>
<evidence type="ECO:0000313" key="1">
    <source>
        <dbReference type="EMBL" id="MDT3401940.1"/>
    </source>
</evidence>
<keyword evidence="2" id="KW-1185">Reference proteome</keyword>
<reference evidence="2" key="1">
    <citation type="submission" date="2023-07" db="EMBL/GenBank/DDBJ databases">
        <title>Functional and genomic diversity of the sorghum phyllosphere microbiome.</title>
        <authorList>
            <person name="Shade A."/>
        </authorList>
    </citation>
    <scope>NUCLEOTIDE SEQUENCE [LARGE SCALE GENOMIC DNA]</scope>
    <source>
        <strain evidence="2">SORGH_AS_0422</strain>
    </source>
</reference>
<dbReference type="EMBL" id="JAVLVU010000001">
    <property type="protein sequence ID" value="MDT3401940.1"/>
    <property type="molecule type" value="Genomic_DNA"/>
</dbReference>
<protein>
    <submittedName>
        <fullName evidence="1">Uncharacterized protein</fullName>
    </submittedName>
</protein>
<comment type="caution">
    <text evidence="1">The sequence shown here is derived from an EMBL/GenBank/DDBJ whole genome shotgun (WGS) entry which is preliminary data.</text>
</comment>
<organism evidence="1 2">
    <name type="scientific">Mucilaginibacter terrae</name>
    <dbReference type="NCBI Taxonomy" id="1955052"/>
    <lineage>
        <taxon>Bacteria</taxon>
        <taxon>Pseudomonadati</taxon>
        <taxon>Bacteroidota</taxon>
        <taxon>Sphingobacteriia</taxon>
        <taxon>Sphingobacteriales</taxon>
        <taxon>Sphingobacteriaceae</taxon>
        <taxon>Mucilaginibacter</taxon>
    </lineage>
</organism>